<dbReference type="Gene3D" id="2.40.30.170">
    <property type="match status" value="1"/>
</dbReference>
<sequence>MKYLRIPIAIVAVLAAIVAIAWYVWDQTTGGLPEGIAMGNGRIEAEQIDVATRTPGRVLQINVEEGALVEAGDVLAIMDTRELEAQLQRAEADVARAESQVLEVRALIEQRRADLRLAEDEHERARTLAERGVSSQSALEQQATRRASAEAALNVTIAQLNSAERGVDAAGALVNQYQTQIADATLTAPAFGRILYRLAQPGEVLGGGGKVLTLLDLSQVYMEIFLPASESARTAIGAEARIRLDAIDYAIPAFVSFVSPEAQFTPKQVETRDEREKLMFRVKVRVPEELVRAYIAQVKTGIRGVAYIRLMGAEDAAWPAEIVGQPIPPEALPPGLAPED</sequence>
<evidence type="ECO:0000313" key="4">
    <source>
        <dbReference type="EMBL" id="EXL02715.1"/>
    </source>
</evidence>
<keyword evidence="2" id="KW-0472">Membrane</keyword>
<dbReference type="PATRIC" id="fig|69279.3.peg.3923"/>
<dbReference type="Proteomes" id="UP000019849">
    <property type="component" value="Unassembled WGS sequence"/>
</dbReference>
<gene>
    <name evidence="4" type="ORF">BG36_14160</name>
</gene>
<keyword evidence="2" id="KW-0812">Transmembrane</keyword>
<evidence type="ECO:0000313" key="5">
    <source>
        <dbReference type="Proteomes" id="UP000019849"/>
    </source>
</evidence>
<evidence type="ECO:0000256" key="1">
    <source>
        <dbReference type="SAM" id="Coils"/>
    </source>
</evidence>
<evidence type="ECO:0000259" key="3">
    <source>
        <dbReference type="Pfam" id="PF25917"/>
    </source>
</evidence>
<dbReference type="PANTHER" id="PTHR30438:SF2">
    <property type="entry name" value="MEMBRANE PROTEIN"/>
    <property type="match status" value="1"/>
</dbReference>
<dbReference type="AlphaFoldDB" id="A0A011V2L3"/>
<keyword evidence="1" id="KW-0175">Coiled coil</keyword>
<comment type="caution">
    <text evidence="4">The sequence shown here is derived from an EMBL/GenBank/DDBJ whole genome shotgun (WGS) entry which is preliminary data.</text>
</comment>
<evidence type="ECO:0000256" key="2">
    <source>
        <dbReference type="SAM" id="Phobius"/>
    </source>
</evidence>
<dbReference type="EMBL" id="JENY01000029">
    <property type="protein sequence ID" value="EXL02715.1"/>
    <property type="molecule type" value="Genomic_DNA"/>
</dbReference>
<dbReference type="Gene3D" id="2.40.50.100">
    <property type="match status" value="1"/>
</dbReference>
<accession>A0A011V2L3</accession>
<dbReference type="HOGENOM" id="CLU_018816_6_0_5"/>
<name>A0A011V2L3_9HYPH</name>
<reference evidence="4 5" key="1">
    <citation type="submission" date="2014-02" db="EMBL/GenBank/DDBJ databases">
        <title>Aquamicrobium defluvii Genome sequencing.</title>
        <authorList>
            <person name="Wang X."/>
        </authorList>
    </citation>
    <scope>NUCLEOTIDE SEQUENCE [LARGE SCALE GENOMIC DNA]</scope>
    <source>
        <strain evidence="4 5">W13Z1</strain>
    </source>
</reference>
<organism evidence="4 5">
    <name type="scientific">Aquamicrobium defluvii</name>
    <dbReference type="NCBI Taxonomy" id="69279"/>
    <lineage>
        <taxon>Bacteria</taxon>
        <taxon>Pseudomonadati</taxon>
        <taxon>Pseudomonadota</taxon>
        <taxon>Alphaproteobacteria</taxon>
        <taxon>Hyphomicrobiales</taxon>
        <taxon>Phyllobacteriaceae</taxon>
        <taxon>Aquamicrobium</taxon>
    </lineage>
</organism>
<dbReference type="PANTHER" id="PTHR30438">
    <property type="entry name" value="36 KDA ANTIGEN-RELATED"/>
    <property type="match status" value="1"/>
</dbReference>
<proteinExistence type="predicted"/>
<dbReference type="InterPro" id="IPR058625">
    <property type="entry name" value="MdtA-like_BSH"/>
</dbReference>
<dbReference type="STRING" id="69279.BG36_14160"/>
<dbReference type="GO" id="GO:0005886">
    <property type="term" value="C:plasma membrane"/>
    <property type="evidence" value="ECO:0007669"/>
    <property type="project" value="TreeGrafter"/>
</dbReference>
<dbReference type="Pfam" id="PF25917">
    <property type="entry name" value="BSH_RND"/>
    <property type="match status" value="1"/>
</dbReference>
<dbReference type="Gene3D" id="1.10.287.470">
    <property type="entry name" value="Helix hairpin bin"/>
    <property type="match status" value="1"/>
</dbReference>
<dbReference type="SUPFAM" id="SSF111369">
    <property type="entry name" value="HlyD-like secretion proteins"/>
    <property type="match status" value="1"/>
</dbReference>
<feature type="domain" description="Multidrug resistance protein MdtA-like barrel-sandwich hybrid" evidence="3">
    <location>
        <begin position="46"/>
        <end position="195"/>
    </location>
</feature>
<feature type="transmembrane region" description="Helical" evidence="2">
    <location>
        <begin position="7"/>
        <end position="25"/>
    </location>
</feature>
<keyword evidence="2" id="KW-1133">Transmembrane helix</keyword>
<protein>
    <submittedName>
        <fullName evidence="4">Hemolysin secretion protein D</fullName>
    </submittedName>
</protein>
<feature type="coiled-coil region" evidence="1">
    <location>
        <begin position="80"/>
        <end position="128"/>
    </location>
</feature>
<dbReference type="eggNOG" id="COG0845">
    <property type="taxonomic scope" value="Bacteria"/>
</dbReference>